<name>A0A8S2TBZ8_9BILA</name>
<accession>A0A8S2TBZ8</accession>
<reference evidence="1" key="1">
    <citation type="submission" date="2021-02" db="EMBL/GenBank/DDBJ databases">
        <authorList>
            <person name="Nowell W R."/>
        </authorList>
    </citation>
    <scope>NUCLEOTIDE SEQUENCE</scope>
</reference>
<organism evidence="1 2">
    <name type="scientific">Rotaria magnacalcarata</name>
    <dbReference type="NCBI Taxonomy" id="392030"/>
    <lineage>
        <taxon>Eukaryota</taxon>
        <taxon>Metazoa</taxon>
        <taxon>Spiralia</taxon>
        <taxon>Gnathifera</taxon>
        <taxon>Rotifera</taxon>
        <taxon>Eurotatoria</taxon>
        <taxon>Bdelloidea</taxon>
        <taxon>Philodinida</taxon>
        <taxon>Philodinidae</taxon>
        <taxon>Rotaria</taxon>
    </lineage>
</organism>
<evidence type="ECO:0000313" key="1">
    <source>
        <dbReference type="EMBL" id="CAF4281851.1"/>
    </source>
</evidence>
<dbReference type="EMBL" id="CAJOBI010032825">
    <property type="protein sequence ID" value="CAF4281851.1"/>
    <property type="molecule type" value="Genomic_DNA"/>
</dbReference>
<feature type="non-terminal residue" evidence="1">
    <location>
        <position position="1"/>
    </location>
</feature>
<comment type="caution">
    <text evidence="1">The sequence shown here is derived from an EMBL/GenBank/DDBJ whole genome shotgun (WGS) entry which is preliminary data.</text>
</comment>
<proteinExistence type="predicted"/>
<gene>
    <name evidence="1" type="ORF">SMN809_LOCUS25291</name>
</gene>
<dbReference type="Proteomes" id="UP000676336">
    <property type="component" value="Unassembled WGS sequence"/>
</dbReference>
<protein>
    <submittedName>
        <fullName evidence="1">Uncharacterized protein</fullName>
    </submittedName>
</protein>
<sequence length="152" mass="17553">IGTFKFFKRQLEFKKMRNDIAATLRQGHFNSKGTRNMSLLDSETQENYRSDDEHEIVVSDETSAHSKSSFQARNSIDHIIDDDDEEELKTNGITWKRQLGKLQLTDGRQSQPKLTGGFRTRYITWDIWNYSCEIGFGNPSIHTALCGTINYI</sequence>
<evidence type="ECO:0000313" key="2">
    <source>
        <dbReference type="Proteomes" id="UP000676336"/>
    </source>
</evidence>
<dbReference type="AlphaFoldDB" id="A0A8S2TBZ8"/>